<organism evidence="3 4">
    <name type="scientific">Rotaria magnacalcarata</name>
    <dbReference type="NCBI Taxonomy" id="392030"/>
    <lineage>
        <taxon>Eukaryota</taxon>
        <taxon>Metazoa</taxon>
        <taxon>Spiralia</taxon>
        <taxon>Gnathifera</taxon>
        <taxon>Rotifera</taxon>
        <taxon>Eurotatoria</taxon>
        <taxon>Bdelloidea</taxon>
        <taxon>Philodinida</taxon>
        <taxon>Philodinidae</taxon>
        <taxon>Rotaria</taxon>
    </lineage>
</organism>
<feature type="transmembrane region" description="Helical" evidence="1">
    <location>
        <begin position="21"/>
        <end position="39"/>
    </location>
</feature>
<proteinExistence type="predicted"/>
<feature type="non-terminal residue" evidence="3">
    <location>
        <position position="52"/>
    </location>
</feature>
<keyword evidence="1" id="KW-0812">Transmembrane</keyword>
<reference evidence="3" key="1">
    <citation type="submission" date="2021-02" db="EMBL/GenBank/DDBJ databases">
        <authorList>
            <person name="Nowell W R."/>
        </authorList>
    </citation>
    <scope>NUCLEOTIDE SEQUENCE</scope>
</reference>
<dbReference type="AlphaFoldDB" id="A0A8S3ENI3"/>
<evidence type="ECO:0000313" key="2">
    <source>
        <dbReference type="EMBL" id="CAF4934424.1"/>
    </source>
</evidence>
<sequence>MQRSKYSQTLDFNNGVPVRSPGVTTVVVVVAAAAAAAAVDSGSSDESTEDAE</sequence>
<name>A0A8S3ENI3_9BILA</name>
<dbReference type="EMBL" id="CAJOBJ010238671">
    <property type="protein sequence ID" value="CAF5070809.1"/>
    <property type="molecule type" value="Genomic_DNA"/>
</dbReference>
<dbReference type="EMBL" id="CAJOBH010179277">
    <property type="protein sequence ID" value="CAF4934424.1"/>
    <property type="molecule type" value="Genomic_DNA"/>
</dbReference>
<comment type="caution">
    <text evidence="3">The sequence shown here is derived from an EMBL/GenBank/DDBJ whole genome shotgun (WGS) entry which is preliminary data.</text>
</comment>
<gene>
    <name evidence="2" type="ORF">BYL167_LOCUS53429</name>
    <name evidence="3" type="ORF">GIL414_LOCUS61102</name>
</gene>
<dbReference type="Proteomes" id="UP000681967">
    <property type="component" value="Unassembled WGS sequence"/>
</dbReference>
<keyword evidence="1" id="KW-0472">Membrane</keyword>
<evidence type="ECO:0000313" key="4">
    <source>
        <dbReference type="Proteomes" id="UP000681720"/>
    </source>
</evidence>
<evidence type="ECO:0000256" key="1">
    <source>
        <dbReference type="SAM" id="Phobius"/>
    </source>
</evidence>
<accession>A0A8S3ENI3</accession>
<dbReference type="Proteomes" id="UP000681720">
    <property type="component" value="Unassembled WGS sequence"/>
</dbReference>
<protein>
    <submittedName>
        <fullName evidence="3">Uncharacterized protein</fullName>
    </submittedName>
</protein>
<evidence type="ECO:0000313" key="3">
    <source>
        <dbReference type="EMBL" id="CAF5070809.1"/>
    </source>
</evidence>
<keyword evidence="1" id="KW-1133">Transmembrane helix</keyword>